<feature type="active site" description="Proton acceptor" evidence="18">
    <location>
        <position position="361"/>
    </location>
</feature>
<dbReference type="InterPro" id="IPR029044">
    <property type="entry name" value="Nucleotide-diphossugar_trans"/>
</dbReference>
<dbReference type="SUPFAM" id="SSF51161">
    <property type="entry name" value="Trimeric LpxA-like enzymes"/>
    <property type="match status" value="1"/>
</dbReference>
<reference evidence="21" key="1">
    <citation type="submission" date="2022-08" db="EMBL/GenBank/DDBJ databases">
        <authorList>
            <person name="Dzunkova M."/>
            <person name="La Clair J."/>
            <person name="Tyml T."/>
            <person name="Doud D."/>
            <person name="Schulz F."/>
            <person name="Piquer S."/>
            <person name="Porcel Sanchis D."/>
            <person name="Osborn A."/>
            <person name="Robinson D."/>
            <person name="Louie K.B."/>
            <person name="Bowen B.P."/>
            <person name="Bowers R."/>
            <person name="Lee J."/>
            <person name="Arnau Llombart V."/>
            <person name="Diaz Villanueva W."/>
            <person name="Gosliner T."/>
            <person name="Northen T."/>
            <person name="Cheng J.-F."/>
            <person name="Burkart M.D."/>
            <person name="Woyke T."/>
        </authorList>
    </citation>
    <scope>NUCLEOTIDE SEQUENCE</scope>
    <source>
        <strain evidence="21">Df01</strain>
    </source>
</reference>
<keyword evidence="11 18" id="KW-0573">Peptidoglycan synthesis</keyword>
<evidence type="ECO:0000256" key="9">
    <source>
        <dbReference type="ARBA" id="ARBA00022842"/>
    </source>
</evidence>
<evidence type="ECO:0000256" key="11">
    <source>
        <dbReference type="ARBA" id="ARBA00022984"/>
    </source>
</evidence>
<comment type="subcellular location">
    <subcellularLocation>
        <location evidence="1 18">Cytoplasm</location>
    </subcellularLocation>
</comment>
<evidence type="ECO:0000256" key="6">
    <source>
        <dbReference type="ARBA" id="ARBA00022695"/>
    </source>
</evidence>
<dbReference type="InterPro" id="IPR038009">
    <property type="entry name" value="GlmU_C_LbH"/>
</dbReference>
<feature type="binding site" evidence="18">
    <location>
        <position position="403"/>
    </location>
    <ligand>
        <name>acetyl-CoA</name>
        <dbReference type="ChEBI" id="CHEBI:57288"/>
    </ligand>
</feature>
<comment type="cofactor">
    <cofactor evidence="18">
        <name>Mg(2+)</name>
        <dbReference type="ChEBI" id="CHEBI:18420"/>
    </cofactor>
    <text evidence="18">Binds 1 Mg(2+) ion per subunit.</text>
</comment>
<dbReference type="Pfam" id="PF12804">
    <property type="entry name" value="NTP_transf_3"/>
    <property type="match status" value="1"/>
</dbReference>
<keyword evidence="13 18" id="KW-0012">Acyltransferase</keyword>
<feature type="binding site" evidence="18">
    <location>
        <begin position="82"/>
        <end position="83"/>
    </location>
    <ligand>
        <name>UDP-N-acetyl-alpha-D-glucosamine</name>
        <dbReference type="ChEBI" id="CHEBI:57705"/>
    </ligand>
</feature>
<feature type="binding site" evidence="18">
    <location>
        <position position="24"/>
    </location>
    <ligand>
        <name>UDP-N-acetyl-alpha-D-glucosamine</name>
        <dbReference type="ChEBI" id="CHEBI:57705"/>
    </ligand>
</feature>
<protein>
    <recommendedName>
        <fullName evidence="18">Bifunctional protein GlmU</fullName>
    </recommendedName>
    <domain>
        <recommendedName>
            <fullName evidence="18">UDP-N-acetylglucosamine pyrophosphorylase</fullName>
            <ecNumber evidence="18">2.7.7.23</ecNumber>
        </recommendedName>
        <alternativeName>
            <fullName evidence="18">N-acetylglucosamine-1-phosphate uridyltransferase</fullName>
        </alternativeName>
    </domain>
    <domain>
        <recommendedName>
            <fullName evidence="18">Glucosamine-1-phosphate N-acetyltransferase</fullName>
            <ecNumber evidence="18">2.3.1.157</ecNumber>
        </recommendedName>
    </domain>
</protein>
<dbReference type="EC" id="2.3.1.157" evidence="18"/>
<evidence type="ECO:0000256" key="1">
    <source>
        <dbReference type="ARBA" id="ARBA00004496"/>
    </source>
</evidence>
<feature type="binding site" evidence="18">
    <location>
        <position position="77"/>
    </location>
    <ligand>
        <name>UDP-N-acetyl-alpha-D-glucosamine</name>
        <dbReference type="ChEBI" id="CHEBI:57705"/>
    </ligand>
</feature>
<evidence type="ECO:0000256" key="15">
    <source>
        <dbReference type="ARBA" id="ARBA00048247"/>
    </source>
</evidence>
<feature type="region of interest" description="Pyrophosphorylase" evidence="18">
    <location>
        <begin position="1"/>
        <end position="227"/>
    </location>
</feature>
<dbReference type="GO" id="GO:0019134">
    <property type="term" value="F:glucosamine-1-phosphate N-acetyltransferase activity"/>
    <property type="evidence" value="ECO:0007669"/>
    <property type="project" value="UniProtKB-EC"/>
</dbReference>
<comment type="catalytic activity">
    <reaction evidence="16 18">
        <text>N-acetyl-alpha-D-glucosamine 1-phosphate + UTP + H(+) = UDP-N-acetyl-alpha-D-glucosamine + diphosphate</text>
        <dbReference type="Rhea" id="RHEA:13509"/>
        <dbReference type="ChEBI" id="CHEBI:15378"/>
        <dbReference type="ChEBI" id="CHEBI:33019"/>
        <dbReference type="ChEBI" id="CHEBI:46398"/>
        <dbReference type="ChEBI" id="CHEBI:57705"/>
        <dbReference type="ChEBI" id="CHEBI:57776"/>
        <dbReference type="EC" id="2.7.7.23"/>
    </reaction>
</comment>
<organism evidence="21 22">
    <name type="scientific">Candidatus Doriopsillibacter californiensis</name>
    <dbReference type="NCBI Taxonomy" id="2970740"/>
    <lineage>
        <taxon>Bacteria</taxon>
        <taxon>Pseudomonadati</taxon>
        <taxon>Pseudomonadota</taxon>
        <taxon>Gammaproteobacteria</taxon>
        <taxon>Candidatus Tethybacterales</taxon>
        <taxon>Candidatus Persebacteraceae</taxon>
        <taxon>Candidatus Doriopsillibacter</taxon>
    </lineage>
</organism>
<evidence type="ECO:0000313" key="21">
    <source>
        <dbReference type="EMBL" id="MDM5148226.1"/>
    </source>
</evidence>
<feature type="region of interest" description="N-acetyltransferase" evidence="18">
    <location>
        <begin position="249"/>
        <end position="466"/>
    </location>
</feature>
<proteinExistence type="inferred from homology"/>
<dbReference type="InterPro" id="IPR005882">
    <property type="entry name" value="Bifunctional_GlmU"/>
</dbReference>
<dbReference type="InterPro" id="IPR001451">
    <property type="entry name" value="Hexapep"/>
</dbReference>
<dbReference type="InterPro" id="IPR050065">
    <property type="entry name" value="GlmU-like"/>
</dbReference>
<dbReference type="PANTHER" id="PTHR43584:SF3">
    <property type="entry name" value="BIFUNCTIONAL PROTEIN GLMU"/>
    <property type="match status" value="1"/>
</dbReference>
<comment type="pathway">
    <text evidence="18">Nucleotide-sugar biosynthesis; UDP-N-acetyl-alpha-D-glucosamine biosynthesis; UDP-N-acetyl-alpha-D-glucosamine from N-acetyl-alpha-D-glucosamine 1-phosphate: step 1/1.</text>
</comment>
<dbReference type="InterPro" id="IPR025877">
    <property type="entry name" value="MobA-like_NTP_Trfase"/>
</dbReference>
<evidence type="ECO:0000256" key="3">
    <source>
        <dbReference type="ARBA" id="ARBA00007947"/>
    </source>
</evidence>
<evidence type="ECO:0000256" key="17">
    <source>
        <dbReference type="ARBA" id="ARBA00049628"/>
    </source>
</evidence>
<feature type="region of interest" description="Disordered" evidence="19">
    <location>
        <begin position="442"/>
        <end position="466"/>
    </location>
</feature>
<feature type="binding site" evidence="18">
    <location>
        <position position="153"/>
    </location>
    <ligand>
        <name>UDP-N-acetyl-alpha-D-glucosamine</name>
        <dbReference type="ChEBI" id="CHEBI:57705"/>
    </ligand>
</feature>
<evidence type="ECO:0000256" key="2">
    <source>
        <dbReference type="ARBA" id="ARBA00007707"/>
    </source>
</evidence>
<comment type="caution">
    <text evidence="21">The sequence shown here is derived from an EMBL/GenBank/DDBJ whole genome shotgun (WGS) entry which is preliminary data.</text>
</comment>
<feature type="binding site" evidence="18">
    <location>
        <position position="106"/>
    </location>
    <ligand>
        <name>Mg(2+)</name>
        <dbReference type="ChEBI" id="CHEBI:18420"/>
    </ligand>
</feature>
<evidence type="ECO:0000259" key="20">
    <source>
        <dbReference type="Pfam" id="PF12804"/>
    </source>
</evidence>
<evidence type="ECO:0000256" key="16">
    <source>
        <dbReference type="ARBA" id="ARBA00048493"/>
    </source>
</evidence>
<comment type="similarity">
    <text evidence="2 18">In the C-terminal section; belongs to the transferase hexapeptide repeat family.</text>
</comment>
<feature type="region of interest" description="Linker" evidence="18">
    <location>
        <begin position="228"/>
        <end position="248"/>
    </location>
</feature>
<name>A0ABT7QNE4_9GAMM</name>
<feature type="compositionally biased region" description="Basic residues" evidence="19">
    <location>
        <begin position="445"/>
        <end position="459"/>
    </location>
</feature>
<evidence type="ECO:0000256" key="4">
    <source>
        <dbReference type="ARBA" id="ARBA00022490"/>
    </source>
</evidence>
<dbReference type="Proteomes" id="UP001168167">
    <property type="component" value="Unassembled WGS sequence"/>
</dbReference>
<feature type="binding site" evidence="18">
    <location>
        <begin position="384"/>
        <end position="385"/>
    </location>
    <ligand>
        <name>acetyl-CoA</name>
        <dbReference type="ChEBI" id="CHEBI:57288"/>
    </ligand>
</feature>
<evidence type="ECO:0000256" key="13">
    <source>
        <dbReference type="ARBA" id="ARBA00023315"/>
    </source>
</evidence>
<feature type="binding site" evidence="18">
    <location>
        <position position="438"/>
    </location>
    <ligand>
        <name>acetyl-CoA</name>
        <dbReference type="ChEBI" id="CHEBI:57288"/>
    </ligand>
</feature>
<evidence type="ECO:0000256" key="8">
    <source>
        <dbReference type="ARBA" id="ARBA00022737"/>
    </source>
</evidence>
<feature type="binding site" evidence="18">
    <location>
        <position position="139"/>
    </location>
    <ligand>
        <name>UDP-N-acetyl-alpha-D-glucosamine</name>
        <dbReference type="ChEBI" id="CHEBI:57705"/>
    </ligand>
</feature>
<evidence type="ECO:0000256" key="18">
    <source>
        <dbReference type="HAMAP-Rule" id="MF_01631"/>
    </source>
</evidence>
<dbReference type="PANTHER" id="PTHR43584">
    <property type="entry name" value="NUCLEOTIDYL TRANSFERASE"/>
    <property type="match status" value="1"/>
</dbReference>
<dbReference type="HAMAP" id="MF_01631">
    <property type="entry name" value="GlmU"/>
    <property type="match status" value="1"/>
</dbReference>
<feature type="binding site" evidence="18">
    <location>
        <position position="225"/>
    </location>
    <ligand>
        <name>Mg(2+)</name>
        <dbReference type="ChEBI" id="CHEBI:18420"/>
    </ligand>
</feature>
<feature type="binding site" evidence="18">
    <location>
        <position position="364"/>
    </location>
    <ligand>
        <name>UDP-N-acetyl-alpha-D-glucosamine</name>
        <dbReference type="ChEBI" id="CHEBI:57705"/>
    </ligand>
</feature>
<keyword evidence="6 18" id="KW-0548">Nucleotidyltransferase</keyword>
<keyword evidence="22" id="KW-1185">Reference proteome</keyword>
<comment type="subunit">
    <text evidence="18">Homotrimer.</text>
</comment>
<feature type="binding site" evidence="18">
    <location>
        <begin position="10"/>
        <end position="13"/>
    </location>
    <ligand>
        <name>UDP-N-acetyl-alpha-D-glucosamine</name>
        <dbReference type="ChEBI" id="CHEBI:57705"/>
    </ligand>
</feature>
<feature type="binding site" evidence="18">
    <location>
        <position position="225"/>
    </location>
    <ligand>
        <name>UDP-N-acetyl-alpha-D-glucosamine</name>
        <dbReference type="ChEBI" id="CHEBI:57705"/>
    </ligand>
</feature>
<comment type="similarity">
    <text evidence="3 18">In the N-terminal section; belongs to the N-acetylglucosamine-1-phosphate uridyltransferase family.</text>
</comment>
<evidence type="ECO:0000256" key="10">
    <source>
        <dbReference type="ARBA" id="ARBA00022960"/>
    </source>
</evidence>
<feature type="binding site" evidence="18">
    <location>
        <position position="331"/>
    </location>
    <ligand>
        <name>UDP-N-acetyl-alpha-D-glucosamine</name>
        <dbReference type="ChEBI" id="CHEBI:57705"/>
    </ligand>
</feature>
<dbReference type="CDD" id="cd03353">
    <property type="entry name" value="LbH_GlmU_C"/>
    <property type="match status" value="1"/>
</dbReference>
<dbReference type="SUPFAM" id="SSF53448">
    <property type="entry name" value="Nucleotide-diphospho-sugar transferases"/>
    <property type="match status" value="1"/>
</dbReference>
<gene>
    <name evidence="18 21" type="primary">glmU</name>
    <name evidence="21" type="ORF">NQX30_07630</name>
</gene>
<dbReference type="EMBL" id="JANQAO010000005">
    <property type="protein sequence ID" value="MDM5148226.1"/>
    <property type="molecule type" value="Genomic_DNA"/>
</dbReference>
<feature type="binding site" evidence="18">
    <location>
        <position position="349"/>
    </location>
    <ligand>
        <name>UDP-N-acetyl-alpha-D-glucosamine</name>
        <dbReference type="ChEBI" id="CHEBI:57705"/>
    </ligand>
</feature>
<comment type="caution">
    <text evidence="18">Lacks conserved residue(s) required for the propagation of feature annotation.</text>
</comment>
<feature type="domain" description="MobA-like NTP transferase" evidence="20">
    <location>
        <begin position="8"/>
        <end position="124"/>
    </location>
</feature>
<dbReference type="Gene3D" id="3.90.550.10">
    <property type="entry name" value="Spore Coat Polysaccharide Biosynthesis Protein SpsA, Chain A"/>
    <property type="match status" value="1"/>
</dbReference>
<reference evidence="21" key="2">
    <citation type="journal article" date="2023" name="Microbiome">
        <title>Synthase-selected sorting approach identifies a beta-lactone synthase in a nudibranch symbiotic bacterium.</title>
        <authorList>
            <person name="Dzunkova M."/>
            <person name="La Clair J.J."/>
            <person name="Tyml T."/>
            <person name="Doud D."/>
            <person name="Schulz F."/>
            <person name="Piquer-Esteban S."/>
            <person name="Porcel Sanchis D."/>
            <person name="Osborn A."/>
            <person name="Robinson D."/>
            <person name="Louie K.B."/>
            <person name="Bowen B.P."/>
            <person name="Bowers R.M."/>
            <person name="Lee J."/>
            <person name="Arnau V."/>
            <person name="Diaz-Villanueva W."/>
            <person name="Stepanauskas R."/>
            <person name="Gosliner T."/>
            <person name="Date S.V."/>
            <person name="Northen T.R."/>
            <person name="Cheng J.F."/>
            <person name="Burkart M.D."/>
            <person name="Woyke T."/>
        </authorList>
    </citation>
    <scope>NUCLEOTIDE SEQUENCE</scope>
    <source>
        <strain evidence="21">Df01</strain>
    </source>
</reference>
<dbReference type="NCBIfam" id="TIGR01173">
    <property type="entry name" value="glmU"/>
    <property type="match status" value="1"/>
</dbReference>
<comment type="function">
    <text evidence="17 18">Catalyzes the last two sequential reactions in the de novo biosynthetic pathway for UDP-N-acetylglucosamine (UDP-GlcNAc). The C-terminal domain catalyzes the transfer of acetyl group from acetyl coenzyme A to glucosamine-1-phosphate (GlcN-1-P) to produce N-acetylglucosamine-1-phosphate (GlcNAc-1-P), which is converted into UDP-GlcNAc by the transfer of uridine 5-monophosphate (from uridine 5-triphosphate), a reaction catalyzed by the N-terminal domain.</text>
</comment>
<accession>A0ABT7QNE4</accession>
<keyword evidence="4 18" id="KW-0963">Cytoplasm</keyword>
<keyword evidence="14 18" id="KW-0961">Cell wall biogenesis/degradation</keyword>
<comment type="pathway">
    <text evidence="18">Nucleotide-sugar biosynthesis; UDP-N-acetyl-alpha-D-glucosamine biosynthesis; N-acetyl-alpha-D-glucosamine 1-phosphate from alpha-D-glucosamine 6-phosphate (route II): step 2/2.</text>
</comment>
<dbReference type="EC" id="2.7.7.23" evidence="18"/>
<comment type="catalytic activity">
    <reaction evidence="15 18">
        <text>alpha-D-glucosamine 1-phosphate + acetyl-CoA = N-acetyl-alpha-D-glucosamine 1-phosphate + CoA + H(+)</text>
        <dbReference type="Rhea" id="RHEA:13725"/>
        <dbReference type="ChEBI" id="CHEBI:15378"/>
        <dbReference type="ChEBI" id="CHEBI:57287"/>
        <dbReference type="ChEBI" id="CHEBI:57288"/>
        <dbReference type="ChEBI" id="CHEBI:57776"/>
        <dbReference type="ChEBI" id="CHEBI:58516"/>
        <dbReference type="EC" id="2.3.1.157"/>
    </reaction>
</comment>
<evidence type="ECO:0000313" key="22">
    <source>
        <dbReference type="Proteomes" id="UP001168167"/>
    </source>
</evidence>
<feature type="binding site" evidence="18">
    <location>
        <position position="421"/>
    </location>
    <ligand>
        <name>acetyl-CoA</name>
        <dbReference type="ChEBI" id="CHEBI:57288"/>
    </ligand>
</feature>
<comment type="pathway">
    <text evidence="18">Bacterial outer membrane biogenesis; LPS lipid A biosynthesis.</text>
</comment>
<evidence type="ECO:0000256" key="7">
    <source>
        <dbReference type="ARBA" id="ARBA00022723"/>
    </source>
</evidence>
<dbReference type="GO" id="GO:0003977">
    <property type="term" value="F:UDP-N-acetylglucosamine diphosphorylase activity"/>
    <property type="evidence" value="ECO:0007669"/>
    <property type="project" value="UniProtKB-EC"/>
</dbReference>
<keyword evidence="10 18" id="KW-0133">Cell shape</keyword>
<dbReference type="InterPro" id="IPR011004">
    <property type="entry name" value="Trimer_LpxA-like_sf"/>
</dbReference>
<feature type="binding site" evidence="18">
    <location>
        <position position="378"/>
    </location>
    <ligand>
        <name>acetyl-CoA</name>
        <dbReference type="ChEBI" id="CHEBI:57288"/>
    </ligand>
</feature>
<keyword evidence="8 18" id="KW-0677">Repeat</keyword>
<evidence type="ECO:0000256" key="19">
    <source>
        <dbReference type="SAM" id="MobiDB-lite"/>
    </source>
</evidence>
<evidence type="ECO:0000256" key="12">
    <source>
        <dbReference type="ARBA" id="ARBA00023268"/>
    </source>
</evidence>
<evidence type="ECO:0000256" key="14">
    <source>
        <dbReference type="ARBA" id="ARBA00023316"/>
    </source>
</evidence>
<keyword evidence="5 18" id="KW-0808">Transferase</keyword>
<keyword evidence="9 18" id="KW-0460">Magnesium</keyword>
<sequence>MSLPCDIVILAAGRGSRLPGDVPKPLLPLAGEPLIGHVLRAAATLRPRRTVIVTAAKSDALKAFAQTVCPQAEFVTQHPPHGTADAARCGINTLDDDGATLILCADTPLLEAATLRKLHTKASGLALMAFHAHNPQGYGRVLRKNGNIIGIVEEKDASPTVRKITEVFAGALAAPTIWLKQTLRRVRDNNAAGERYLTDLAALAAKQTLPITAVPTNEYEAAGVNTAMDLAAAETMLRQRRTTALLTRGALLIDPLRVDVRGQVRAAAGTIIDVNVVLIGKITLGHGCYIGAHSVLTDCAIGAGTVIEPFCHLHGARIGTNCTIGPYARIRPNTALATKVHVGNFVEIKNSHLAAGTKAGHLSYLGDSDIGNEVNIGAGVITCNYDGKRKHRTVIGNNAFIGSDTQLIAPVRIGKGAFVAAGTTVTKDAPTNHLTMARLPQQSRPLRKTQTVKKSKKKKQFTEGHN</sequence>
<keyword evidence="7 18" id="KW-0479">Metal-binding</keyword>
<feature type="binding site" evidence="18">
    <location>
        <position position="375"/>
    </location>
    <ligand>
        <name>UDP-N-acetyl-alpha-D-glucosamine</name>
        <dbReference type="ChEBI" id="CHEBI:57705"/>
    </ligand>
</feature>
<dbReference type="Gene3D" id="2.160.10.10">
    <property type="entry name" value="Hexapeptide repeat proteins"/>
    <property type="match status" value="1"/>
</dbReference>
<dbReference type="Pfam" id="PF00132">
    <property type="entry name" value="Hexapep"/>
    <property type="match status" value="2"/>
</dbReference>
<evidence type="ECO:0000256" key="5">
    <source>
        <dbReference type="ARBA" id="ARBA00022679"/>
    </source>
</evidence>
<keyword evidence="12 18" id="KW-0511">Multifunctional enzyme</keyword>